<feature type="domain" description="DUF7918" evidence="2">
    <location>
        <begin position="21"/>
        <end position="215"/>
    </location>
</feature>
<gene>
    <name evidence="3" type="ORF">RDB_LOCUS110075</name>
</gene>
<evidence type="ECO:0000256" key="1">
    <source>
        <dbReference type="SAM" id="MobiDB-lite"/>
    </source>
</evidence>
<dbReference type="EMBL" id="CAJMWX010001173">
    <property type="protein sequence ID" value="CAE6472674.1"/>
    <property type="molecule type" value="Genomic_DNA"/>
</dbReference>
<proteinExistence type="predicted"/>
<comment type="caution">
    <text evidence="3">The sequence shown here is derived from an EMBL/GenBank/DDBJ whole genome shotgun (WGS) entry which is preliminary data.</text>
</comment>
<evidence type="ECO:0000259" key="2">
    <source>
        <dbReference type="Pfam" id="PF25534"/>
    </source>
</evidence>
<organism evidence="3 4">
    <name type="scientific">Rhizoctonia solani</name>
    <dbReference type="NCBI Taxonomy" id="456999"/>
    <lineage>
        <taxon>Eukaryota</taxon>
        <taxon>Fungi</taxon>
        <taxon>Dikarya</taxon>
        <taxon>Basidiomycota</taxon>
        <taxon>Agaricomycotina</taxon>
        <taxon>Agaricomycetes</taxon>
        <taxon>Cantharellales</taxon>
        <taxon>Ceratobasidiaceae</taxon>
        <taxon>Rhizoctonia</taxon>
    </lineage>
</organism>
<reference evidence="3" key="1">
    <citation type="submission" date="2021-01" db="EMBL/GenBank/DDBJ databases">
        <authorList>
            <person name="Kaushik A."/>
        </authorList>
    </citation>
    <scope>NUCLEOTIDE SEQUENCE</scope>
    <source>
        <strain evidence="3">AG4-R118</strain>
    </source>
</reference>
<dbReference type="InterPro" id="IPR057678">
    <property type="entry name" value="DUF7918"/>
</dbReference>
<evidence type="ECO:0000313" key="3">
    <source>
        <dbReference type="EMBL" id="CAE6472674.1"/>
    </source>
</evidence>
<dbReference type="AlphaFoldDB" id="A0A8H3GYN5"/>
<accession>A0A8H3GYN5</accession>
<feature type="region of interest" description="Disordered" evidence="1">
    <location>
        <begin position="263"/>
        <end position="285"/>
    </location>
</feature>
<dbReference type="Proteomes" id="UP000663888">
    <property type="component" value="Unassembled WGS sequence"/>
</dbReference>
<name>A0A8H3GYN5_9AGAM</name>
<protein>
    <recommendedName>
        <fullName evidence="2">DUF7918 domain-containing protein</fullName>
    </recommendedName>
</protein>
<evidence type="ECO:0000313" key="4">
    <source>
        <dbReference type="Proteomes" id="UP000663888"/>
    </source>
</evidence>
<dbReference type="Pfam" id="PF25534">
    <property type="entry name" value="DUF7918"/>
    <property type="match status" value="1"/>
</dbReference>
<sequence length="285" mass="31996">MIFKRHGISVWVVDSDDNVLPEHRIQEVGDNTIQCWVPSIEGSHFKILWKVTKNVHPEHDLRTLPLLDGVRMSGLVSRKREVVKGFSGMHFRQRTGPSSARLYEFGQQTLTDSDDCGNLDPSLLNSLNTIKLVVDWGRRVSSAPRKSFHVPQEIGPVHEKSVKKGHSGAAKLGTVIPIPASNGITFTASSEIEPVTFMFCYAPEGWLRARDIVTRCPERDPDAQDTKITLKRKRSATPEIIDIDDLETDEEDIHIVKHMVPAPATKAKKKRTSGQETKFSKTEED</sequence>